<proteinExistence type="predicted"/>
<dbReference type="Proteomes" id="UP000536179">
    <property type="component" value="Unassembled WGS sequence"/>
</dbReference>
<keyword evidence="3 6" id="KW-0378">Hydrolase</keyword>
<dbReference type="Gene3D" id="3.90.79.10">
    <property type="entry name" value="Nucleoside Triphosphate Pyrophosphohydrolase"/>
    <property type="match status" value="1"/>
</dbReference>
<gene>
    <name evidence="6" type="ORF">FHS27_006208</name>
</gene>
<name>A0A7W5E537_9BACT</name>
<evidence type="ECO:0000313" key="7">
    <source>
        <dbReference type="Proteomes" id="UP000536179"/>
    </source>
</evidence>
<keyword evidence="4" id="KW-0460">Magnesium</keyword>
<dbReference type="AlphaFoldDB" id="A0A7W5E537"/>
<reference evidence="6 7" key="1">
    <citation type="submission" date="2020-08" db="EMBL/GenBank/DDBJ databases">
        <title>Genomic Encyclopedia of Type Strains, Phase III (KMG-III): the genomes of soil and plant-associated and newly described type strains.</title>
        <authorList>
            <person name="Whitman W."/>
        </authorList>
    </citation>
    <scope>NUCLEOTIDE SEQUENCE [LARGE SCALE GENOMIC DNA]</scope>
    <source>
        <strain evidence="6 7">CECT 8075</strain>
    </source>
</reference>
<protein>
    <submittedName>
        <fullName evidence="6">Phosphohistidine phosphatase</fullName>
        <ecNumber evidence="6">3.1.3.-</ecNumber>
    </submittedName>
</protein>
<feature type="domain" description="Nudix hydrolase" evidence="5">
    <location>
        <begin position="214"/>
        <end position="341"/>
    </location>
</feature>
<evidence type="ECO:0000256" key="2">
    <source>
        <dbReference type="ARBA" id="ARBA00022723"/>
    </source>
</evidence>
<dbReference type="EMBL" id="JACHXU010000036">
    <property type="protein sequence ID" value="MBB3210361.1"/>
    <property type="molecule type" value="Genomic_DNA"/>
</dbReference>
<accession>A0A7W5E537</accession>
<evidence type="ECO:0000256" key="3">
    <source>
        <dbReference type="ARBA" id="ARBA00022801"/>
    </source>
</evidence>
<dbReference type="PANTHER" id="PTHR12629">
    <property type="entry name" value="DIPHOSPHOINOSITOL POLYPHOSPHATE PHOSPHOHYDROLASE"/>
    <property type="match status" value="1"/>
</dbReference>
<dbReference type="InterPro" id="IPR000086">
    <property type="entry name" value="NUDIX_hydrolase_dom"/>
</dbReference>
<dbReference type="PROSITE" id="PS51462">
    <property type="entry name" value="NUDIX"/>
    <property type="match status" value="1"/>
</dbReference>
<dbReference type="PANTHER" id="PTHR12629:SF0">
    <property type="entry name" value="DIPHOSPHOINOSITOL-POLYPHOSPHATE DIPHOSPHATASE"/>
    <property type="match status" value="1"/>
</dbReference>
<evidence type="ECO:0000256" key="4">
    <source>
        <dbReference type="ARBA" id="ARBA00022842"/>
    </source>
</evidence>
<organism evidence="6 7">
    <name type="scientific">Aporhodopirellula rubra</name>
    <dbReference type="NCBI Taxonomy" id="980271"/>
    <lineage>
        <taxon>Bacteria</taxon>
        <taxon>Pseudomonadati</taxon>
        <taxon>Planctomycetota</taxon>
        <taxon>Planctomycetia</taxon>
        <taxon>Pirellulales</taxon>
        <taxon>Pirellulaceae</taxon>
        <taxon>Aporhodopirellula</taxon>
    </lineage>
</organism>
<dbReference type="RefSeq" id="WP_184309614.1">
    <property type="nucleotide sequence ID" value="NZ_JACHXU010000036.1"/>
</dbReference>
<dbReference type="InterPro" id="IPR015797">
    <property type="entry name" value="NUDIX_hydrolase-like_dom_sf"/>
</dbReference>
<comment type="cofactor">
    <cofactor evidence="1">
        <name>Mg(2+)</name>
        <dbReference type="ChEBI" id="CHEBI:18420"/>
    </cofactor>
</comment>
<dbReference type="GO" id="GO:0016462">
    <property type="term" value="F:pyrophosphatase activity"/>
    <property type="evidence" value="ECO:0007669"/>
    <property type="project" value="InterPro"/>
</dbReference>
<dbReference type="SUPFAM" id="SSF55811">
    <property type="entry name" value="Nudix"/>
    <property type="match status" value="1"/>
</dbReference>
<keyword evidence="7" id="KW-1185">Reference proteome</keyword>
<dbReference type="Pfam" id="PF00293">
    <property type="entry name" value="NUDIX"/>
    <property type="match status" value="1"/>
</dbReference>
<evidence type="ECO:0000256" key="1">
    <source>
        <dbReference type="ARBA" id="ARBA00001946"/>
    </source>
</evidence>
<dbReference type="GO" id="GO:0005737">
    <property type="term" value="C:cytoplasm"/>
    <property type="evidence" value="ECO:0007669"/>
    <property type="project" value="TreeGrafter"/>
</dbReference>
<evidence type="ECO:0000259" key="5">
    <source>
        <dbReference type="PROSITE" id="PS51462"/>
    </source>
</evidence>
<comment type="caution">
    <text evidence="6">The sequence shown here is derived from an EMBL/GenBank/DDBJ whole genome shotgun (WGS) entry which is preliminary data.</text>
</comment>
<dbReference type="InterPro" id="IPR047198">
    <property type="entry name" value="DDP-like_NUDIX"/>
</dbReference>
<dbReference type="CDD" id="cd04666">
    <property type="entry name" value="NUDIX_DIPP2_like_Nudt4"/>
    <property type="match status" value="1"/>
</dbReference>
<dbReference type="EC" id="3.1.3.-" evidence="6"/>
<dbReference type="GO" id="GO:0046872">
    <property type="term" value="F:metal ion binding"/>
    <property type="evidence" value="ECO:0007669"/>
    <property type="project" value="UniProtKB-KW"/>
</dbReference>
<evidence type="ECO:0000313" key="6">
    <source>
        <dbReference type="EMBL" id="MBB3210361.1"/>
    </source>
</evidence>
<sequence length="355" mass="39093">MLKDLLIFSHPERSAASSLTDLPSDVQAAESESLGSSYDADLTDACKRNAQRVGVWFARENLVPDEVRCVPTLASRTAAQKSCKAAGLNEDIVQDDDQLSRFDESLFSNLAADLHAETACLLIAVGASVAQRLCQNVTGMRGDAERDEAELGALHEMDRVLHIKIAGNGPGADSQTTTGACGRLVQAIDPSALPKRFPFPDINGSERRRRPAYYYRQSAVIPYRIRDHKLEILVISTSKRKRWGVPKGIHDPGKTAQASAANEAMEEAGVLGKVMDAEVGRYSYAKWGATCTVHVYPMEVSAVLPPDRWPESHRGREWLSATAAADRVHQDELKHMIRLLQEKITEQHRDGRLDV</sequence>
<keyword evidence="2" id="KW-0479">Metal-binding</keyword>